<reference evidence="3 4" key="1">
    <citation type="submission" date="2019-08" db="EMBL/GenBank/DDBJ databases">
        <title>Phlebobacter frassis gen. nov. sp. nov., a new member of family Sphingobacteriaceae isolated from sand fly rearing media.</title>
        <authorList>
            <person name="Kakumanu M.L."/>
            <person name="Marayati B.F."/>
            <person name="Wada-Katsumata A."/>
            <person name="Wasserberg G."/>
            <person name="Schal C."/>
            <person name="Apperson C.S."/>
            <person name="Ponnusamy L."/>
        </authorList>
    </citation>
    <scope>NUCLEOTIDE SEQUENCE [LARGE SCALE GENOMIC DNA]</scope>
    <source>
        <strain evidence="3 4">SSI9</strain>
    </source>
</reference>
<dbReference type="InterPro" id="IPR010131">
    <property type="entry name" value="MdtP/NodT-like"/>
</dbReference>
<evidence type="ECO:0000256" key="1">
    <source>
        <dbReference type="ARBA" id="ARBA00007613"/>
    </source>
</evidence>
<comment type="similarity">
    <text evidence="1 2">Belongs to the outer membrane factor (OMF) (TC 1.B.17) family.</text>
</comment>
<comment type="caution">
    <text evidence="3">The sequence shown here is derived from an EMBL/GenBank/DDBJ whole genome shotgun (WGS) entry which is preliminary data.</text>
</comment>
<gene>
    <name evidence="3" type="ORF">FXV77_20395</name>
</gene>
<protein>
    <submittedName>
        <fullName evidence="3">Efflux transporter outer membrane subunit</fullName>
    </submittedName>
</protein>
<dbReference type="Proteomes" id="UP000322362">
    <property type="component" value="Unassembled WGS sequence"/>
</dbReference>
<comment type="subcellular location">
    <subcellularLocation>
        <location evidence="2">Cell membrane</location>
        <topology evidence="2">Lipid-anchor</topology>
    </subcellularLocation>
</comment>
<sequence>MINLRNIVSLGFLFGLCFMTGCRSSQQLAKQQPAEVPEEFVYSHGQLDIDTTEALATLSYHEFFADEQLIALIDSGLVRNNNMLVAIKQIESAQETMKQAKWGNLPFVDLSAGVASITRPSDNSMNGIMASQFMGQSYMEDYSSKLTISWEADIWGKIKSQKAATLAGYLETQEATNAVRTSLIAGIAQSYYNLLLLDQQKVISEQNLAIVDSTLEITKVQLRLGMTTSLAVQQLENSRDNLLKAIRVIDENRGVQENALNALVGEMPQHLTKRGNIRDLQLRDNLATGVPAALLSRRPDVKQAEYAFLRSSSGVKVARANMYPALRITAEGGLNAFTASNWFNVPGSLFGVLSGSLTQPLLQGRRLKTAYNQANIQAEQAELQFKESVLQAVTEVSTILEQISSLQDQQVYNNQLVKRNQELIEQAKILFKNDMATYLEILTAQQTKLQAELDQMQVKSQLLYAEVALYKALGGGVM</sequence>
<evidence type="ECO:0000256" key="2">
    <source>
        <dbReference type="RuleBase" id="RU362097"/>
    </source>
</evidence>
<dbReference type="PANTHER" id="PTHR30203:SF30">
    <property type="entry name" value="OUTER MEMBRANE PROTEIN-RELATED"/>
    <property type="match status" value="1"/>
</dbReference>
<evidence type="ECO:0000313" key="4">
    <source>
        <dbReference type="Proteomes" id="UP000322362"/>
    </source>
</evidence>
<organism evidence="3 4">
    <name type="scientific">Sphingobacterium phlebotomi</name>
    <dbReference type="NCBI Taxonomy" id="2605433"/>
    <lineage>
        <taxon>Bacteria</taxon>
        <taxon>Pseudomonadati</taxon>
        <taxon>Bacteroidota</taxon>
        <taxon>Sphingobacteriia</taxon>
        <taxon>Sphingobacteriales</taxon>
        <taxon>Sphingobacteriaceae</taxon>
        <taxon>Sphingobacterium</taxon>
    </lineage>
</organism>
<dbReference type="GO" id="GO:0015562">
    <property type="term" value="F:efflux transmembrane transporter activity"/>
    <property type="evidence" value="ECO:0007669"/>
    <property type="project" value="InterPro"/>
</dbReference>
<dbReference type="RefSeq" id="WP_148921091.1">
    <property type="nucleotide sequence ID" value="NZ_VTAV01000022.1"/>
</dbReference>
<evidence type="ECO:0000313" key="3">
    <source>
        <dbReference type="EMBL" id="TYR31795.1"/>
    </source>
</evidence>
<dbReference type="InterPro" id="IPR003423">
    <property type="entry name" value="OMP_efflux"/>
</dbReference>
<keyword evidence="2" id="KW-0472">Membrane</keyword>
<accession>A0A5D4GX10</accession>
<dbReference type="AlphaFoldDB" id="A0A5D4GX10"/>
<dbReference type="Gene3D" id="2.20.200.10">
    <property type="entry name" value="Outer membrane efflux proteins (OEP)"/>
    <property type="match status" value="1"/>
</dbReference>
<keyword evidence="2" id="KW-0564">Palmitate</keyword>
<dbReference type="PROSITE" id="PS51257">
    <property type="entry name" value="PROKAR_LIPOPROTEIN"/>
    <property type="match status" value="1"/>
</dbReference>
<dbReference type="SUPFAM" id="SSF56954">
    <property type="entry name" value="Outer membrane efflux proteins (OEP)"/>
    <property type="match status" value="1"/>
</dbReference>
<keyword evidence="4" id="KW-1185">Reference proteome</keyword>
<keyword evidence="2" id="KW-0449">Lipoprotein</keyword>
<proteinExistence type="inferred from homology"/>
<dbReference type="NCBIfam" id="TIGR01845">
    <property type="entry name" value="outer_NodT"/>
    <property type="match status" value="1"/>
</dbReference>
<keyword evidence="2" id="KW-0812">Transmembrane</keyword>
<dbReference type="EMBL" id="VTAV01000022">
    <property type="protein sequence ID" value="TYR31795.1"/>
    <property type="molecule type" value="Genomic_DNA"/>
</dbReference>
<dbReference type="GO" id="GO:0005886">
    <property type="term" value="C:plasma membrane"/>
    <property type="evidence" value="ECO:0007669"/>
    <property type="project" value="UniProtKB-SubCell"/>
</dbReference>
<name>A0A5D4GX10_9SPHI</name>
<dbReference type="Pfam" id="PF02321">
    <property type="entry name" value="OEP"/>
    <property type="match status" value="2"/>
</dbReference>
<dbReference type="PANTHER" id="PTHR30203">
    <property type="entry name" value="OUTER MEMBRANE CATION EFFLUX PROTEIN"/>
    <property type="match status" value="1"/>
</dbReference>
<keyword evidence="2" id="KW-1134">Transmembrane beta strand</keyword>
<dbReference type="Gene3D" id="1.20.1600.10">
    <property type="entry name" value="Outer membrane efflux proteins (OEP)"/>
    <property type="match status" value="1"/>
</dbReference>